<evidence type="ECO:0000256" key="5">
    <source>
        <dbReference type="SAM" id="Phobius"/>
    </source>
</evidence>
<gene>
    <name evidence="6" type="ORF">WH50_01340</name>
</gene>
<evidence type="ECO:0000313" key="7">
    <source>
        <dbReference type="Proteomes" id="UP000248090"/>
    </source>
</evidence>
<dbReference type="Pfam" id="PF07869">
    <property type="entry name" value="DUF1656"/>
    <property type="match status" value="1"/>
</dbReference>
<dbReference type="InterPro" id="IPR012451">
    <property type="entry name" value="DUF1656"/>
</dbReference>
<keyword evidence="7" id="KW-1185">Reference proteome</keyword>
<dbReference type="EMBL" id="LAPT01000003">
    <property type="protein sequence ID" value="PXF33026.1"/>
    <property type="molecule type" value="Genomic_DNA"/>
</dbReference>
<protein>
    <recommendedName>
        <fullName evidence="8">DUF1656 domain-containing protein</fullName>
    </recommendedName>
</protein>
<keyword evidence="3 5" id="KW-1133">Transmembrane helix</keyword>
<keyword evidence="4 5" id="KW-0472">Membrane</keyword>
<sequence>MTGESDIYGVFVPSLLVLVVVTYILHRLLGWGLAKTSVYKWVWHPALFDLGRYVVLLWVVDRVVRQGVSL</sequence>
<dbReference type="RefSeq" id="WP_110185698.1">
    <property type="nucleotide sequence ID" value="NZ_CP177354.1"/>
</dbReference>
<reference evidence="6 7" key="1">
    <citation type="submission" date="2015-03" db="EMBL/GenBank/DDBJ databases">
        <authorList>
            <person name="Krishnan R."/>
            <person name="Midha S."/>
            <person name="Patil P.B."/>
            <person name="Rameshkumar N."/>
        </authorList>
    </citation>
    <scope>NUCLEOTIDE SEQUENCE [LARGE SCALE GENOMIC DNA]</scope>
    <source>
        <strain evidence="6 7">L1E11</strain>
    </source>
</reference>
<evidence type="ECO:0008006" key="8">
    <source>
        <dbReference type="Google" id="ProtNLM"/>
    </source>
</evidence>
<keyword evidence="1" id="KW-1003">Cell membrane</keyword>
<name>A0ABX5M284_9GAMM</name>
<evidence type="ECO:0000256" key="1">
    <source>
        <dbReference type="ARBA" id="ARBA00022475"/>
    </source>
</evidence>
<evidence type="ECO:0000313" key="6">
    <source>
        <dbReference type="EMBL" id="PXF33026.1"/>
    </source>
</evidence>
<dbReference type="Proteomes" id="UP000248090">
    <property type="component" value="Unassembled WGS sequence"/>
</dbReference>
<accession>A0ABX5M284</accession>
<feature type="transmembrane region" description="Helical" evidence="5">
    <location>
        <begin position="41"/>
        <end position="60"/>
    </location>
</feature>
<proteinExistence type="predicted"/>
<evidence type="ECO:0000256" key="2">
    <source>
        <dbReference type="ARBA" id="ARBA00022692"/>
    </source>
</evidence>
<evidence type="ECO:0000256" key="4">
    <source>
        <dbReference type="ARBA" id="ARBA00023136"/>
    </source>
</evidence>
<organism evidence="6 7">
    <name type="scientific">Pokkaliibacter plantistimulans</name>
    <dbReference type="NCBI Taxonomy" id="1635171"/>
    <lineage>
        <taxon>Bacteria</taxon>
        <taxon>Pseudomonadati</taxon>
        <taxon>Pseudomonadota</taxon>
        <taxon>Gammaproteobacteria</taxon>
        <taxon>Oceanospirillales</taxon>
        <taxon>Balneatrichaceae</taxon>
        <taxon>Pokkaliibacter</taxon>
    </lineage>
</organism>
<feature type="transmembrane region" description="Helical" evidence="5">
    <location>
        <begin position="7"/>
        <end position="29"/>
    </location>
</feature>
<comment type="caution">
    <text evidence="6">The sequence shown here is derived from an EMBL/GenBank/DDBJ whole genome shotgun (WGS) entry which is preliminary data.</text>
</comment>
<keyword evidence="2 5" id="KW-0812">Transmembrane</keyword>
<evidence type="ECO:0000256" key="3">
    <source>
        <dbReference type="ARBA" id="ARBA00022989"/>
    </source>
</evidence>